<accession>A0A6D2I556</accession>
<dbReference type="PANTHER" id="PTHR34379">
    <property type="entry name" value="OS07G0553800 PROTEIN"/>
    <property type="match status" value="1"/>
</dbReference>
<protein>
    <submittedName>
        <fullName evidence="3">Uncharacterized protein</fullName>
    </submittedName>
</protein>
<dbReference type="Proteomes" id="UP000467841">
    <property type="component" value="Unassembled WGS sequence"/>
</dbReference>
<evidence type="ECO:0000256" key="2">
    <source>
        <dbReference type="SAM" id="Phobius"/>
    </source>
</evidence>
<evidence type="ECO:0000256" key="1">
    <source>
        <dbReference type="SAM" id="MobiDB-lite"/>
    </source>
</evidence>
<name>A0A6D2I556_9BRAS</name>
<sequence>MVDHAGQEKSKKKKTTMRSSWFSRATKFHLKKNSEIKPVPIYETEKQNSTVELEDDKQNLFRVIRQVTDRKHFVAAIGHDHETKEKNTNEQRDINPDALCFLGYETYHEQASTTVRGGKLDPAKTIGSGSGSKPKELREKSSFRVRKVAQVDPVIGITIIMVTLMIMLMWGRLCAILCTSTWCYFLPRLREVAIAAKRKRRGGGKGQGESFPGGGDLDLNSQAYKKKVVLEGFLLRQRRNSL</sequence>
<dbReference type="EMBL" id="CACVBM020000777">
    <property type="protein sequence ID" value="CAA7023466.1"/>
    <property type="molecule type" value="Genomic_DNA"/>
</dbReference>
<evidence type="ECO:0000313" key="3">
    <source>
        <dbReference type="EMBL" id="CAA7023466.1"/>
    </source>
</evidence>
<dbReference type="AlphaFoldDB" id="A0A6D2I556"/>
<proteinExistence type="predicted"/>
<feature type="transmembrane region" description="Helical" evidence="2">
    <location>
        <begin position="148"/>
        <end position="170"/>
    </location>
</feature>
<keyword evidence="4" id="KW-1185">Reference proteome</keyword>
<dbReference type="PANTHER" id="PTHR34379:SF3">
    <property type="entry name" value="PROTEIN, PUTATIVE-RELATED"/>
    <property type="match status" value="1"/>
</dbReference>
<feature type="region of interest" description="Disordered" evidence="1">
    <location>
        <begin position="115"/>
        <end position="139"/>
    </location>
</feature>
<comment type="caution">
    <text evidence="3">The sequence shown here is derived from an EMBL/GenBank/DDBJ whole genome shotgun (WGS) entry which is preliminary data.</text>
</comment>
<gene>
    <name evidence="3" type="ORF">MERR_LOCUS10701</name>
</gene>
<evidence type="ECO:0000313" key="4">
    <source>
        <dbReference type="Proteomes" id="UP000467841"/>
    </source>
</evidence>
<keyword evidence="2" id="KW-0812">Transmembrane</keyword>
<reference evidence="3" key="1">
    <citation type="submission" date="2020-01" db="EMBL/GenBank/DDBJ databases">
        <authorList>
            <person name="Mishra B."/>
        </authorList>
    </citation>
    <scope>NUCLEOTIDE SEQUENCE [LARGE SCALE GENOMIC DNA]</scope>
</reference>
<keyword evidence="2" id="KW-0472">Membrane</keyword>
<dbReference type="InterPro" id="IPR040411">
    <property type="entry name" value="At5g23160-like"/>
</dbReference>
<dbReference type="OrthoDB" id="1886721at2759"/>
<keyword evidence="2" id="KW-1133">Transmembrane helix</keyword>
<organism evidence="3 4">
    <name type="scientific">Microthlaspi erraticum</name>
    <dbReference type="NCBI Taxonomy" id="1685480"/>
    <lineage>
        <taxon>Eukaryota</taxon>
        <taxon>Viridiplantae</taxon>
        <taxon>Streptophyta</taxon>
        <taxon>Embryophyta</taxon>
        <taxon>Tracheophyta</taxon>
        <taxon>Spermatophyta</taxon>
        <taxon>Magnoliopsida</taxon>
        <taxon>eudicotyledons</taxon>
        <taxon>Gunneridae</taxon>
        <taxon>Pentapetalae</taxon>
        <taxon>rosids</taxon>
        <taxon>malvids</taxon>
        <taxon>Brassicales</taxon>
        <taxon>Brassicaceae</taxon>
        <taxon>Coluteocarpeae</taxon>
        <taxon>Microthlaspi</taxon>
    </lineage>
</organism>